<dbReference type="InterPro" id="IPR023385">
    <property type="entry name" value="YopX-like_C"/>
</dbReference>
<proteinExistence type="predicted"/>
<evidence type="ECO:0000259" key="1">
    <source>
        <dbReference type="Pfam" id="PF09643"/>
    </source>
</evidence>
<evidence type="ECO:0000313" key="2">
    <source>
        <dbReference type="EMBL" id="QJA70699.1"/>
    </source>
</evidence>
<protein>
    <submittedName>
        <fullName evidence="2">Putative YopX protein</fullName>
    </submittedName>
</protein>
<gene>
    <name evidence="2" type="ORF">MM415A03587_0002</name>
</gene>
<dbReference type="AlphaFoldDB" id="A0A6M3JKJ3"/>
<dbReference type="SUPFAM" id="SSF159006">
    <property type="entry name" value="YopX-like"/>
    <property type="match status" value="1"/>
</dbReference>
<dbReference type="InterPro" id="IPR019096">
    <property type="entry name" value="YopX_protein"/>
</dbReference>
<accession>A0A6M3JKJ3</accession>
<name>A0A6M3JKJ3_9ZZZZ</name>
<feature type="domain" description="YopX protein" evidence="1">
    <location>
        <begin position="6"/>
        <end position="122"/>
    </location>
</feature>
<dbReference type="Gene3D" id="2.30.30.290">
    <property type="entry name" value="YopX-like domains"/>
    <property type="match status" value="1"/>
</dbReference>
<dbReference type="EMBL" id="MT141814">
    <property type="protein sequence ID" value="QJA70699.1"/>
    <property type="molecule type" value="Genomic_DNA"/>
</dbReference>
<reference evidence="2" key="1">
    <citation type="submission" date="2020-03" db="EMBL/GenBank/DDBJ databases">
        <title>The deep terrestrial virosphere.</title>
        <authorList>
            <person name="Holmfeldt K."/>
            <person name="Nilsson E."/>
            <person name="Simone D."/>
            <person name="Lopez-Fernandez M."/>
            <person name="Wu X."/>
            <person name="de Brujin I."/>
            <person name="Lundin D."/>
            <person name="Andersson A."/>
            <person name="Bertilsson S."/>
            <person name="Dopson M."/>
        </authorList>
    </citation>
    <scope>NUCLEOTIDE SEQUENCE</scope>
    <source>
        <strain evidence="2">MM415A03587</strain>
    </source>
</reference>
<sequence>MRDIRFRAWDEGRMVECEITMDGYVHIWEDGRVEPKMIGAVQDGRILKQVPVMQYTGLRDKNGKEIYEGDIVEGLAQQRGIVQWIPNCMRFQVSTGSIFGIALTASIERTTVIGNIYENPELTEALEK</sequence>
<organism evidence="2">
    <name type="scientific">viral metagenome</name>
    <dbReference type="NCBI Taxonomy" id="1070528"/>
    <lineage>
        <taxon>unclassified sequences</taxon>
        <taxon>metagenomes</taxon>
        <taxon>organismal metagenomes</taxon>
    </lineage>
</organism>
<dbReference type="Pfam" id="PF09643">
    <property type="entry name" value="YopX"/>
    <property type="match status" value="1"/>
</dbReference>